<proteinExistence type="predicted"/>
<dbReference type="Proteomes" id="UP000554482">
    <property type="component" value="Unassembled WGS sequence"/>
</dbReference>
<name>A0A7J6XA59_THATH</name>
<dbReference type="OrthoDB" id="1870484at2759"/>
<comment type="caution">
    <text evidence="5">The sequence shown here is derived from an EMBL/GenBank/DDBJ whole genome shotgun (WGS) entry which is preliminary data.</text>
</comment>
<accession>A0A7J6XA59</accession>
<dbReference type="GO" id="GO:0090575">
    <property type="term" value="C:RNA polymerase II transcription regulator complex"/>
    <property type="evidence" value="ECO:0007669"/>
    <property type="project" value="TreeGrafter"/>
</dbReference>
<dbReference type="SMART" id="SM00353">
    <property type="entry name" value="HLH"/>
    <property type="match status" value="1"/>
</dbReference>
<evidence type="ECO:0000256" key="2">
    <source>
        <dbReference type="ARBA" id="ARBA00023163"/>
    </source>
</evidence>
<evidence type="ECO:0000259" key="4">
    <source>
        <dbReference type="PROSITE" id="PS50888"/>
    </source>
</evidence>
<keyword evidence="6" id="KW-1185">Reference proteome</keyword>
<dbReference type="InterPro" id="IPR015660">
    <property type="entry name" value="MASH1/Ascl1a-like"/>
</dbReference>
<keyword evidence="1" id="KW-0805">Transcription regulation</keyword>
<reference evidence="5 6" key="1">
    <citation type="submission" date="2020-06" db="EMBL/GenBank/DDBJ databases">
        <title>Transcriptomic and genomic resources for Thalictrum thalictroides and T. hernandezii: Facilitating candidate gene discovery in an emerging model plant lineage.</title>
        <authorList>
            <person name="Arias T."/>
            <person name="Riano-Pachon D.M."/>
            <person name="Di Stilio V.S."/>
        </authorList>
    </citation>
    <scope>NUCLEOTIDE SEQUENCE [LARGE SCALE GENOMIC DNA]</scope>
    <source>
        <strain evidence="6">cv. WT478/WT964</strain>
        <tissue evidence="5">Leaves</tissue>
    </source>
</reference>
<dbReference type="PANTHER" id="PTHR13935">
    <property type="entry name" value="ACHAETE-SCUTE TRANSCRIPTION FACTOR-RELATED"/>
    <property type="match status" value="1"/>
</dbReference>
<dbReference type="GO" id="GO:0000977">
    <property type="term" value="F:RNA polymerase II transcription regulatory region sequence-specific DNA binding"/>
    <property type="evidence" value="ECO:0007669"/>
    <property type="project" value="TreeGrafter"/>
</dbReference>
<evidence type="ECO:0000313" key="5">
    <source>
        <dbReference type="EMBL" id="KAF5205695.1"/>
    </source>
</evidence>
<dbReference type="EMBL" id="JABWDY010003754">
    <property type="protein sequence ID" value="KAF5205695.1"/>
    <property type="molecule type" value="Genomic_DNA"/>
</dbReference>
<dbReference type="AlphaFoldDB" id="A0A7J6XA59"/>
<dbReference type="PANTHER" id="PTHR13935:SF46">
    <property type="entry name" value="TRANSCRIPTION FACTOR BHLH167-RELATED"/>
    <property type="match status" value="1"/>
</dbReference>
<evidence type="ECO:0000256" key="3">
    <source>
        <dbReference type="SAM" id="Coils"/>
    </source>
</evidence>
<feature type="domain" description="BHLH" evidence="4">
    <location>
        <begin position="10"/>
        <end position="64"/>
    </location>
</feature>
<dbReference type="GO" id="GO:0046983">
    <property type="term" value="F:protein dimerization activity"/>
    <property type="evidence" value="ECO:0007669"/>
    <property type="project" value="InterPro"/>
</dbReference>
<organism evidence="5 6">
    <name type="scientific">Thalictrum thalictroides</name>
    <name type="common">Rue-anemone</name>
    <name type="synonym">Anemone thalictroides</name>
    <dbReference type="NCBI Taxonomy" id="46969"/>
    <lineage>
        <taxon>Eukaryota</taxon>
        <taxon>Viridiplantae</taxon>
        <taxon>Streptophyta</taxon>
        <taxon>Embryophyta</taxon>
        <taxon>Tracheophyta</taxon>
        <taxon>Spermatophyta</taxon>
        <taxon>Magnoliopsida</taxon>
        <taxon>Ranunculales</taxon>
        <taxon>Ranunculaceae</taxon>
        <taxon>Thalictroideae</taxon>
        <taxon>Thalictrum</taxon>
    </lineage>
</organism>
<dbReference type="InterPro" id="IPR036638">
    <property type="entry name" value="HLH_DNA-bd_sf"/>
</dbReference>
<dbReference type="Gene3D" id="4.10.280.10">
    <property type="entry name" value="Helix-loop-helix DNA-binding domain"/>
    <property type="match status" value="1"/>
</dbReference>
<evidence type="ECO:0000256" key="1">
    <source>
        <dbReference type="ARBA" id="ARBA00023015"/>
    </source>
</evidence>
<protein>
    <submittedName>
        <fullName evidence="5">Transcription factor bhlh</fullName>
    </submittedName>
</protein>
<dbReference type="InterPro" id="IPR011598">
    <property type="entry name" value="bHLH_dom"/>
</dbReference>
<dbReference type="Pfam" id="PF00010">
    <property type="entry name" value="HLH"/>
    <property type="match status" value="1"/>
</dbReference>
<evidence type="ECO:0000313" key="6">
    <source>
        <dbReference type="Proteomes" id="UP000554482"/>
    </source>
</evidence>
<keyword evidence="3" id="KW-0175">Coiled coil</keyword>
<dbReference type="PROSITE" id="PS50888">
    <property type="entry name" value="BHLH"/>
    <property type="match status" value="1"/>
</dbReference>
<sequence length="175" mass="20082">MEKNYNSYYSSKVDRKTVERNRRIHMKGLCFKLASLIPKHHNSNKDTLSQQDRLDHAAAYIKGLQERVEELKRKKQFLLGTTTNPMWGGIKLPVLALRDMESSLEVVLISSSLHKNFMFYQVISILDEEGADVVNASFSTVGDKVFHTIHSQVRSSRVGVETSRLYQRLEELIIG</sequence>
<gene>
    <name evidence="5" type="ORF">FRX31_004719</name>
</gene>
<feature type="coiled-coil region" evidence="3">
    <location>
        <begin position="54"/>
        <end position="81"/>
    </location>
</feature>
<dbReference type="SUPFAM" id="SSF47459">
    <property type="entry name" value="HLH, helix-loop-helix DNA-binding domain"/>
    <property type="match status" value="1"/>
</dbReference>
<dbReference type="GO" id="GO:0000981">
    <property type="term" value="F:DNA-binding transcription factor activity, RNA polymerase II-specific"/>
    <property type="evidence" value="ECO:0007669"/>
    <property type="project" value="TreeGrafter"/>
</dbReference>
<keyword evidence="2" id="KW-0804">Transcription</keyword>